<organism evidence="15 16">
    <name type="scientific">Dokdonia donghaensis DSW-1</name>
    <dbReference type="NCBI Taxonomy" id="1300343"/>
    <lineage>
        <taxon>Bacteria</taxon>
        <taxon>Pseudomonadati</taxon>
        <taxon>Bacteroidota</taxon>
        <taxon>Flavobacteriia</taxon>
        <taxon>Flavobacteriales</taxon>
        <taxon>Flavobacteriaceae</taxon>
        <taxon>Dokdonia</taxon>
    </lineage>
</organism>
<keyword evidence="6 12" id="KW-0347">Helicase</keyword>
<dbReference type="InterPro" id="IPR041236">
    <property type="entry name" value="PriA_C"/>
</dbReference>
<comment type="cofactor">
    <cofactor evidence="12">
        <name>Zn(2+)</name>
        <dbReference type="ChEBI" id="CHEBI:29105"/>
    </cofactor>
    <text evidence="12">Binds 2 zinc ions per subunit.</text>
</comment>
<dbReference type="OrthoDB" id="9759544at2"/>
<keyword evidence="16" id="KW-1185">Reference proteome</keyword>
<feature type="binding site" evidence="12">
    <location>
        <position position="567"/>
    </location>
    <ligand>
        <name>Zn(2+)</name>
        <dbReference type="ChEBI" id="CHEBI:29105"/>
        <label>1</label>
    </ligand>
</feature>
<dbReference type="RefSeq" id="WP_035324847.1">
    <property type="nucleotide sequence ID" value="NZ_CP015125.1"/>
</dbReference>
<comment type="similarity">
    <text evidence="12">Belongs to the helicase family. PriA subfamily.</text>
</comment>
<feature type="binding site" evidence="12">
    <location>
        <position position="533"/>
    </location>
    <ligand>
        <name>Zn(2+)</name>
        <dbReference type="ChEBI" id="CHEBI:29105"/>
        <label>2</label>
    </ligand>
</feature>
<comment type="function">
    <text evidence="12">Initiates the restart of stalled replication forks, which reloads the replicative helicase on sites other than the origin of replication. Recognizes and binds to abandoned replication forks and remodels them to uncover a helicase loading site. Promotes assembly of the primosome at these replication forks.</text>
</comment>
<dbReference type="FunFam" id="3.40.1440.60:FF:000001">
    <property type="entry name" value="Primosomal protein N"/>
    <property type="match status" value="1"/>
</dbReference>
<dbReference type="PROSITE" id="PS51192">
    <property type="entry name" value="HELICASE_ATP_BIND_1"/>
    <property type="match status" value="1"/>
</dbReference>
<protein>
    <recommendedName>
        <fullName evidence="12">Replication restart protein PriA</fullName>
    </recommendedName>
    <alternativeName>
        <fullName evidence="12">ATP-dependent DNA helicase PriA</fullName>
        <ecNumber evidence="12">5.6.2.4</ecNumber>
    </alternativeName>
    <alternativeName>
        <fullName evidence="12">DNA 3'-5' helicase PriA</fullName>
    </alternativeName>
</protein>
<feature type="binding site" evidence="12">
    <location>
        <position position="554"/>
    </location>
    <ligand>
        <name>Zn(2+)</name>
        <dbReference type="ChEBI" id="CHEBI:29105"/>
        <label>2</label>
    </ligand>
</feature>
<feature type="binding site" evidence="12">
    <location>
        <position position="551"/>
    </location>
    <ligand>
        <name>Zn(2+)</name>
        <dbReference type="ChEBI" id="CHEBI:29105"/>
        <label>2</label>
    </ligand>
</feature>
<dbReference type="InterPro" id="IPR014001">
    <property type="entry name" value="Helicase_ATP-bd"/>
</dbReference>
<evidence type="ECO:0000256" key="10">
    <source>
        <dbReference type="ARBA" id="ARBA00023235"/>
    </source>
</evidence>
<comment type="caution">
    <text evidence="15">The sequence shown here is derived from an EMBL/GenBank/DDBJ whole genome shotgun (WGS) entry which is preliminary data.</text>
</comment>
<reference evidence="15 16" key="1">
    <citation type="submission" date="2014-10" db="EMBL/GenBank/DDBJ databases">
        <title>Draft genome sequence of the proteorhodopsin-containing marine bacterium Dokdonia donghaensis.</title>
        <authorList>
            <person name="Gomez-Consarnau L."/>
            <person name="Gonzalez J.M."/>
            <person name="Riedel T."/>
            <person name="Jaenicke S."/>
            <person name="Wagner-Doebler I."/>
            <person name="Fuhrman J.A."/>
        </authorList>
    </citation>
    <scope>NUCLEOTIDE SEQUENCE [LARGE SCALE GENOMIC DNA]</scope>
    <source>
        <strain evidence="15 16">DSW-1</strain>
    </source>
</reference>
<dbReference type="GO" id="GO:0005524">
    <property type="term" value="F:ATP binding"/>
    <property type="evidence" value="ECO:0007669"/>
    <property type="project" value="UniProtKB-UniRule"/>
</dbReference>
<dbReference type="Proteomes" id="UP000030140">
    <property type="component" value="Unassembled WGS sequence"/>
</dbReference>
<dbReference type="Pfam" id="PF00270">
    <property type="entry name" value="DEAD"/>
    <property type="match status" value="1"/>
</dbReference>
<dbReference type="InterPro" id="IPR042115">
    <property type="entry name" value="PriA_3primeBD_sf"/>
</dbReference>
<feature type="domain" description="Helicase C-terminal" evidence="14">
    <location>
        <begin position="559"/>
        <end position="713"/>
    </location>
</feature>
<sequence length="818" mass="93791">MPHFIDVILPIPVENTFTYLVSEAEYNYIQKGMRVAVPFGKKKVYASIVKNKHTNAPTIYEAKEIQQILDEDPIVTEQQLTFWSWIANYYMCTEGEVMRAALPKAFLLESETVIRLKSDGLVINDEELQDDEFLIYEALQHRSELKVHEVMDILDKKKILPSIQRLIDQGVLEMQEEIYEQYVPKLVKFITIAPEYDSEEALPVILEELSRAPKQREMVLTFFSLKAKTNKPISSQELQKASGATASQLNALVDKGVFQTYQKRQDRVGFEGEVFETKTLNTYQATALSEIKTHFETKDVTLLHGVTASGKTEIYVQLIEEMLATGDQILYLLPEIALTTQLISRLQTYFGERVAIFHSKYSVNERVEVWNNVLKKMDKAQIIIGARSALLLPFRDLKLIVVDEEHESSFKQYDPAPRYHARDCAIVLGAFFKAKVLLGSATPSIETVYNAQSGKYGYVSLKQRHGNILMPEINLVDIKEKSRKREMTGHFSDTLLRAITDALALGEQVILFQNRRGFSPILECNTCGHAPQCPNCDVSLTYHKYRSQLRCHYCGYNIALQQKCMACGSTDLTTKGFGTEQIEAELKELYPDNNIARMDSDTTRGKYGFEKLITAFEQEQIDILVGTQMLTKGLDFRNVTLVGIMNADSMLNFPDFRAHERSYQLIAQVSGRAGRTEKQGKVLVQTYNPYHQILQQVSSNKFEEMYKEQLEERRNFKYPPFHRLIRITLKHRDYQKIDESSIWLSKALRQTLGAEAVLGPETPSIARIRNLYRRNILIKISRKQNLLETKKTIGRVVTSFNAIAQYRSVRLVVDVDCY</sequence>
<dbReference type="KEGG" id="ddo:I597_2038"/>
<proteinExistence type="inferred from homology"/>
<dbReference type="PROSITE" id="PS51194">
    <property type="entry name" value="HELICASE_CTER"/>
    <property type="match status" value="1"/>
</dbReference>
<dbReference type="Pfam" id="PF18074">
    <property type="entry name" value="PriA_C"/>
    <property type="match status" value="1"/>
</dbReference>
<dbReference type="CDD" id="cd18804">
    <property type="entry name" value="SF2_C_priA"/>
    <property type="match status" value="1"/>
</dbReference>
<evidence type="ECO:0000256" key="4">
    <source>
        <dbReference type="ARBA" id="ARBA00022741"/>
    </source>
</evidence>
<dbReference type="Gene3D" id="3.40.50.300">
    <property type="entry name" value="P-loop containing nucleotide triphosphate hydrolases"/>
    <property type="match status" value="2"/>
</dbReference>
<evidence type="ECO:0000256" key="9">
    <source>
        <dbReference type="ARBA" id="ARBA00023125"/>
    </source>
</evidence>
<evidence type="ECO:0000256" key="6">
    <source>
        <dbReference type="ARBA" id="ARBA00022806"/>
    </source>
</evidence>
<evidence type="ECO:0000256" key="3">
    <source>
        <dbReference type="ARBA" id="ARBA00022723"/>
    </source>
</evidence>
<evidence type="ECO:0000313" key="15">
    <source>
        <dbReference type="EMBL" id="KGO05819.1"/>
    </source>
</evidence>
<evidence type="ECO:0000256" key="8">
    <source>
        <dbReference type="ARBA" id="ARBA00022840"/>
    </source>
</evidence>
<evidence type="ECO:0000256" key="1">
    <source>
        <dbReference type="ARBA" id="ARBA00022515"/>
    </source>
</evidence>
<dbReference type="PANTHER" id="PTHR30580">
    <property type="entry name" value="PRIMOSOMAL PROTEIN N"/>
    <property type="match status" value="1"/>
</dbReference>
<dbReference type="GO" id="GO:0006269">
    <property type="term" value="P:DNA replication, synthesis of primer"/>
    <property type="evidence" value="ECO:0007669"/>
    <property type="project" value="UniProtKB-KW"/>
</dbReference>
<feature type="binding site" evidence="12">
    <location>
        <position position="524"/>
    </location>
    <ligand>
        <name>Zn(2+)</name>
        <dbReference type="ChEBI" id="CHEBI:29105"/>
        <label>1</label>
    </ligand>
</feature>
<dbReference type="GO" id="GO:1990077">
    <property type="term" value="C:primosome complex"/>
    <property type="evidence" value="ECO:0007669"/>
    <property type="project" value="UniProtKB-UniRule"/>
</dbReference>
<dbReference type="SUPFAM" id="SSF52540">
    <property type="entry name" value="P-loop containing nucleoside triphosphate hydrolases"/>
    <property type="match status" value="1"/>
</dbReference>
<dbReference type="HAMAP" id="MF_00983">
    <property type="entry name" value="PriA"/>
    <property type="match status" value="1"/>
</dbReference>
<evidence type="ECO:0000256" key="7">
    <source>
        <dbReference type="ARBA" id="ARBA00022833"/>
    </source>
</evidence>
<evidence type="ECO:0000259" key="14">
    <source>
        <dbReference type="PROSITE" id="PS51194"/>
    </source>
</evidence>
<dbReference type="PANTHER" id="PTHR30580:SF0">
    <property type="entry name" value="PRIMOSOMAL PROTEIN N"/>
    <property type="match status" value="1"/>
</dbReference>
<dbReference type="PATRIC" id="fig|1300343.5.peg.2047"/>
<keyword evidence="5 12" id="KW-0378">Hydrolase</keyword>
<dbReference type="GO" id="GO:0006310">
    <property type="term" value="P:DNA recombination"/>
    <property type="evidence" value="ECO:0007669"/>
    <property type="project" value="InterPro"/>
</dbReference>
<dbReference type="InterPro" id="IPR041222">
    <property type="entry name" value="PriA_3primeBD"/>
</dbReference>
<dbReference type="Pfam" id="PF17764">
    <property type="entry name" value="PriA_3primeBD"/>
    <property type="match status" value="1"/>
</dbReference>
<keyword evidence="10 12" id="KW-0413">Isomerase</keyword>
<keyword evidence="9 12" id="KW-0238">DNA-binding</keyword>
<keyword evidence="8 12" id="KW-0067">ATP-binding</keyword>
<keyword evidence="3 12" id="KW-0479">Metal-binding</keyword>
<evidence type="ECO:0000313" key="16">
    <source>
        <dbReference type="Proteomes" id="UP000030140"/>
    </source>
</evidence>
<dbReference type="GO" id="GO:0016887">
    <property type="term" value="F:ATP hydrolysis activity"/>
    <property type="evidence" value="ECO:0007669"/>
    <property type="project" value="RHEA"/>
</dbReference>
<keyword evidence="2 12" id="KW-0235">DNA replication</keyword>
<dbReference type="InterPro" id="IPR011545">
    <property type="entry name" value="DEAD/DEAH_box_helicase_dom"/>
</dbReference>
<accession>A0A0A2GR90</accession>
<dbReference type="SMART" id="SM00487">
    <property type="entry name" value="DEXDc"/>
    <property type="match status" value="1"/>
</dbReference>
<dbReference type="GO" id="GO:0008270">
    <property type="term" value="F:zinc ion binding"/>
    <property type="evidence" value="ECO:0007669"/>
    <property type="project" value="UniProtKB-UniRule"/>
</dbReference>
<feature type="binding site" evidence="12">
    <location>
        <position position="536"/>
    </location>
    <ligand>
        <name>Zn(2+)</name>
        <dbReference type="ChEBI" id="CHEBI:29105"/>
        <label>2</label>
    </ligand>
</feature>
<dbReference type="Pfam" id="PF00271">
    <property type="entry name" value="Helicase_C"/>
    <property type="match status" value="1"/>
</dbReference>
<feature type="binding site" evidence="12">
    <location>
        <position position="564"/>
    </location>
    <ligand>
        <name>Zn(2+)</name>
        <dbReference type="ChEBI" id="CHEBI:29105"/>
        <label>1</label>
    </ligand>
</feature>
<dbReference type="GO" id="GO:0003677">
    <property type="term" value="F:DNA binding"/>
    <property type="evidence" value="ECO:0007669"/>
    <property type="project" value="UniProtKB-UniRule"/>
</dbReference>
<dbReference type="GO" id="GO:0006270">
    <property type="term" value="P:DNA replication initiation"/>
    <property type="evidence" value="ECO:0007669"/>
    <property type="project" value="TreeGrafter"/>
</dbReference>
<comment type="catalytic activity">
    <reaction evidence="12">
        <text>Couples ATP hydrolysis with the unwinding of duplex DNA by translocating in the 3'-5' direction.</text>
        <dbReference type="EC" id="5.6.2.4"/>
    </reaction>
</comment>
<dbReference type="FunFam" id="3.40.50.300:FF:000489">
    <property type="entry name" value="Primosome assembly protein PriA"/>
    <property type="match status" value="1"/>
</dbReference>
<dbReference type="InterPro" id="IPR027417">
    <property type="entry name" value="P-loop_NTPase"/>
</dbReference>
<comment type="catalytic activity">
    <reaction evidence="11 12">
        <text>ATP + H2O = ADP + phosphate + H(+)</text>
        <dbReference type="Rhea" id="RHEA:13065"/>
        <dbReference type="ChEBI" id="CHEBI:15377"/>
        <dbReference type="ChEBI" id="CHEBI:15378"/>
        <dbReference type="ChEBI" id="CHEBI:30616"/>
        <dbReference type="ChEBI" id="CHEBI:43474"/>
        <dbReference type="ChEBI" id="CHEBI:456216"/>
        <dbReference type="EC" id="5.6.2.4"/>
    </reaction>
</comment>
<dbReference type="InterPro" id="IPR005259">
    <property type="entry name" value="PriA"/>
</dbReference>
<evidence type="ECO:0000256" key="12">
    <source>
        <dbReference type="HAMAP-Rule" id="MF_00983"/>
    </source>
</evidence>
<evidence type="ECO:0000256" key="2">
    <source>
        <dbReference type="ARBA" id="ARBA00022705"/>
    </source>
</evidence>
<dbReference type="GO" id="GO:0006302">
    <property type="term" value="P:double-strand break repair"/>
    <property type="evidence" value="ECO:0007669"/>
    <property type="project" value="InterPro"/>
</dbReference>
<name>A0A0A2GR90_9FLAO</name>
<evidence type="ECO:0000256" key="5">
    <source>
        <dbReference type="ARBA" id="ARBA00022801"/>
    </source>
</evidence>
<dbReference type="SMART" id="SM00490">
    <property type="entry name" value="HELICc"/>
    <property type="match status" value="1"/>
</dbReference>
<evidence type="ECO:0000256" key="11">
    <source>
        <dbReference type="ARBA" id="ARBA00048988"/>
    </source>
</evidence>
<feature type="domain" description="Helicase ATP-binding" evidence="13">
    <location>
        <begin position="292"/>
        <end position="461"/>
    </location>
</feature>
<dbReference type="Gene3D" id="3.40.1440.60">
    <property type="entry name" value="PriA, 3(prime) DNA-binding domain"/>
    <property type="match status" value="1"/>
</dbReference>
<dbReference type="Pfam" id="PF18319">
    <property type="entry name" value="Zn_ribbon_PriA"/>
    <property type="match status" value="1"/>
</dbReference>
<feature type="binding site" evidence="12">
    <location>
        <position position="527"/>
    </location>
    <ligand>
        <name>Zn(2+)</name>
        <dbReference type="ChEBI" id="CHEBI:29105"/>
        <label>1</label>
    </ligand>
</feature>
<dbReference type="AlphaFoldDB" id="A0A0A2GR90"/>
<keyword evidence="7 12" id="KW-0862">Zinc</keyword>
<dbReference type="NCBIfam" id="TIGR00595">
    <property type="entry name" value="priA"/>
    <property type="match status" value="1"/>
</dbReference>
<dbReference type="CDD" id="cd17929">
    <property type="entry name" value="DEXHc_priA"/>
    <property type="match status" value="1"/>
</dbReference>
<keyword evidence="4 12" id="KW-0547">Nucleotide-binding</keyword>
<dbReference type="InterPro" id="IPR001650">
    <property type="entry name" value="Helicase_C-like"/>
</dbReference>
<gene>
    <name evidence="12" type="primary">priA</name>
    <name evidence="15" type="ORF">NV36_02470</name>
</gene>
<dbReference type="EC" id="5.6.2.4" evidence="12"/>
<dbReference type="InterPro" id="IPR040498">
    <property type="entry name" value="PriA_CRR"/>
</dbReference>
<comment type="subunit">
    <text evidence="12">Component of the replication restart primosome.</text>
</comment>
<evidence type="ECO:0000259" key="13">
    <source>
        <dbReference type="PROSITE" id="PS51192"/>
    </source>
</evidence>
<dbReference type="EMBL" id="JSAQ01000001">
    <property type="protein sequence ID" value="KGO05819.1"/>
    <property type="molecule type" value="Genomic_DNA"/>
</dbReference>
<keyword evidence="1 12" id="KW-0639">Primosome</keyword>
<dbReference type="GO" id="GO:0043138">
    <property type="term" value="F:3'-5' DNA helicase activity"/>
    <property type="evidence" value="ECO:0007669"/>
    <property type="project" value="UniProtKB-EC"/>
</dbReference>